<dbReference type="PROSITE" id="PS50801">
    <property type="entry name" value="STAS"/>
    <property type="match status" value="1"/>
</dbReference>
<name>A0ABU5RBL5_9PSEU</name>
<feature type="domain" description="STAS" evidence="1">
    <location>
        <begin position="38"/>
        <end position="134"/>
    </location>
</feature>
<dbReference type="RefSeq" id="WP_323330916.1">
    <property type="nucleotide sequence ID" value="NZ_JAYFSI010000006.1"/>
</dbReference>
<dbReference type="Proteomes" id="UP001304298">
    <property type="component" value="Unassembled WGS sequence"/>
</dbReference>
<evidence type="ECO:0000259" key="1">
    <source>
        <dbReference type="PROSITE" id="PS50801"/>
    </source>
</evidence>
<evidence type="ECO:0000313" key="2">
    <source>
        <dbReference type="EMBL" id="MEA5363164.1"/>
    </source>
</evidence>
<organism evidence="2 3">
    <name type="scientific">Amycolatopsis heterodermiae</name>
    <dbReference type="NCBI Taxonomy" id="3110235"/>
    <lineage>
        <taxon>Bacteria</taxon>
        <taxon>Bacillati</taxon>
        <taxon>Actinomycetota</taxon>
        <taxon>Actinomycetes</taxon>
        <taxon>Pseudonocardiales</taxon>
        <taxon>Pseudonocardiaceae</taxon>
        <taxon>Amycolatopsis</taxon>
    </lineage>
</organism>
<comment type="caution">
    <text evidence="2">The sequence shown here is derived from an EMBL/GenBank/DDBJ whole genome shotgun (WGS) entry which is preliminary data.</text>
</comment>
<dbReference type="InterPro" id="IPR002645">
    <property type="entry name" value="STAS_dom"/>
</dbReference>
<dbReference type="Pfam" id="PF01740">
    <property type="entry name" value="STAS"/>
    <property type="match status" value="1"/>
</dbReference>
<protein>
    <submittedName>
        <fullName evidence="2">STAS domain-containing protein</fullName>
    </submittedName>
</protein>
<evidence type="ECO:0000313" key="3">
    <source>
        <dbReference type="Proteomes" id="UP001304298"/>
    </source>
</evidence>
<dbReference type="InterPro" id="IPR036513">
    <property type="entry name" value="STAS_dom_sf"/>
</dbReference>
<sequence>MRIQKPPRLSRAFGRSSPGALCEPFSVTTTFEGDRCAIVAVVGDIDLATVGILVECIETAIRAGGVLVVDLTGVTFCSGAGVRALHGLRRGAELAGVPVAWVVRSPRMWRLLRGTGVAGFACYRDRADALAAVG</sequence>
<dbReference type="CDD" id="cd07043">
    <property type="entry name" value="STAS_anti-anti-sigma_factors"/>
    <property type="match status" value="1"/>
</dbReference>
<proteinExistence type="predicted"/>
<dbReference type="EMBL" id="JAYFSI010000006">
    <property type="protein sequence ID" value="MEA5363164.1"/>
    <property type="molecule type" value="Genomic_DNA"/>
</dbReference>
<dbReference type="SUPFAM" id="SSF52091">
    <property type="entry name" value="SpoIIaa-like"/>
    <property type="match status" value="1"/>
</dbReference>
<accession>A0ABU5RBL5</accession>
<dbReference type="Gene3D" id="3.30.750.24">
    <property type="entry name" value="STAS domain"/>
    <property type="match status" value="1"/>
</dbReference>
<gene>
    <name evidence="2" type="ORF">VA596_26780</name>
</gene>
<reference evidence="2 3" key="1">
    <citation type="submission" date="2023-12" db="EMBL/GenBank/DDBJ databases">
        <title>Amycolatopsis sp. V23-08.</title>
        <authorList>
            <person name="Somphong A."/>
        </authorList>
    </citation>
    <scope>NUCLEOTIDE SEQUENCE [LARGE SCALE GENOMIC DNA]</scope>
    <source>
        <strain evidence="2 3">V23-08</strain>
    </source>
</reference>
<keyword evidence="3" id="KW-1185">Reference proteome</keyword>